<dbReference type="InterPro" id="IPR016082">
    <property type="entry name" value="Ribosomal_uL30_ferredoxin-like"/>
</dbReference>
<dbReference type="HAMAP" id="MF_01371_B">
    <property type="entry name" value="Ribosomal_uL30_B"/>
    <property type="match status" value="1"/>
</dbReference>
<keyword evidence="4 5" id="KW-0687">Ribonucleoprotein</keyword>
<dbReference type="AlphaFoldDB" id="A0A5J6ZCB7"/>
<dbReference type="InterPro" id="IPR005996">
    <property type="entry name" value="Ribosomal_uL30_bac-type"/>
</dbReference>
<proteinExistence type="inferred from homology"/>
<evidence type="ECO:0000313" key="6">
    <source>
        <dbReference type="EMBL" id="QFQ32308.1"/>
    </source>
</evidence>
<evidence type="ECO:0000256" key="3">
    <source>
        <dbReference type="ARBA" id="ARBA00022980"/>
    </source>
</evidence>
<evidence type="ECO:0000256" key="1">
    <source>
        <dbReference type="ARBA" id="ARBA00007594"/>
    </source>
</evidence>
<dbReference type="RefSeq" id="WP_158346714.1">
    <property type="nucleotide sequence ID" value="NZ_CP042426.1"/>
</dbReference>
<name>A0A5J6ZCB7_9GAMM</name>
<accession>A0A5J6ZCB7</accession>
<dbReference type="GO" id="GO:0006412">
    <property type="term" value="P:translation"/>
    <property type="evidence" value="ECO:0007669"/>
    <property type="project" value="UniProtKB-UniRule"/>
</dbReference>
<dbReference type="GO" id="GO:0003735">
    <property type="term" value="F:structural constituent of ribosome"/>
    <property type="evidence" value="ECO:0007669"/>
    <property type="project" value="InterPro"/>
</dbReference>
<dbReference type="FunFam" id="3.30.1390.20:FF:000001">
    <property type="entry name" value="50S ribosomal protein L30"/>
    <property type="match status" value="1"/>
</dbReference>
<organism evidence="6 7">
    <name type="scientific">Buchnera aphidicola</name>
    <name type="common">Aphis gossypii</name>
    <dbReference type="NCBI Taxonomy" id="98785"/>
    <lineage>
        <taxon>Bacteria</taxon>
        <taxon>Pseudomonadati</taxon>
        <taxon>Pseudomonadota</taxon>
        <taxon>Gammaproteobacteria</taxon>
        <taxon>Enterobacterales</taxon>
        <taxon>Erwiniaceae</taxon>
        <taxon>Buchnera</taxon>
    </lineage>
</organism>
<dbReference type="OrthoDB" id="9812790at2"/>
<gene>
    <name evidence="5 6" type="primary">rpmD</name>
    <name evidence="6" type="ORF">FQV32_02760</name>
</gene>
<reference evidence="6 7" key="1">
    <citation type="submission" date="2019-07" db="EMBL/GenBank/DDBJ databases">
        <title>Buchnera limit thermal tolerance of host aphids.</title>
        <authorList>
            <person name="Zhang B."/>
            <person name="Moran N."/>
        </authorList>
    </citation>
    <scope>NUCLEOTIDE SEQUENCE [LARGE SCALE GENOMIC DNA]</scope>
    <source>
        <strain evidence="6 7">Ago-UT1</strain>
    </source>
</reference>
<dbReference type="PIRSF" id="PIRSF002211">
    <property type="entry name" value="Ribosomal_L30_bac-type"/>
    <property type="match status" value="1"/>
</dbReference>
<evidence type="ECO:0000256" key="5">
    <source>
        <dbReference type="HAMAP-Rule" id="MF_01371"/>
    </source>
</evidence>
<dbReference type="NCBIfam" id="TIGR01308">
    <property type="entry name" value="rpmD_bact"/>
    <property type="match status" value="1"/>
</dbReference>
<dbReference type="Pfam" id="PF00327">
    <property type="entry name" value="Ribosomal_L30"/>
    <property type="match status" value="1"/>
</dbReference>
<dbReference type="PANTHER" id="PTHR15892:SF2">
    <property type="entry name" value="LARGE RIBOSOMAL SUBUNIT PROTEIN UL30M"/>
    <property type="match status" value="1"/>
</dbReference>
<evidence type="ECO:0000256" key="2">
    <source>
        <dbReference type="ARBA" id="ARBA00011838"/>
    </source>
</evidence>
<keyword evidence="3 5" id="KW-0689">Ribosomal protein</keyword>
<dbReference type="PANTHER" id="PTHR15892">
    <property type="entry name" value="MITOCHONDRIAL RIBOSOMAL PROTEIN L30"/>
    <property type="match status" value="1"/>
</dbReference>
<dbReference type="SUPFAM" id="SSF55129">
    <property type="entry name" value="Ribosomal protein L30p/L7e"/>
    <property type="match status" value="1"/>
</dbReference>
<dbReference type="Proteomes" id="UP000326914">
    <property type="component" value="Chromosome"/>
</dbReference>
<evidence type="ECO:0000313" key="7">
    <source>
        <dbReference type="Proteomes" id="UP000326914"/>
    </source>
</evidence>
<dbReference type="Gene3D" id="3.30.1390.20">
    <property type="entry name" value="Ribosomal protein L30, ferredoxin-like fold domain"/>
    <property type="match status" value="1"/>
</dbReference>
<sequence length="59" mass="6648">MKTIKITQVKSSIGRIPKHKKTLSGLGLRFIGHTVTLEDTPSIRGMIKKVSYILKIQEK</sequence>
<evidence type="ECO:0000256" key="4">
    <source>
        <dbReference type="ARBA" id="ARBA00023274"/>
    </source>
</evidence>
<comment type="similarity">
    <text evidence="1 5">Belongs to the universal ribosomal protein uL30 family.</text>
</comment>
<dbReference type="EMBL" id="CP042426">
    <property type="protein sequence ID" value="QFQ32308.1"/>
    <property type="molecule type" value="Genomic_DNA"/>
</dbReference>
<dbReference type="CDD" id="cd01658">
    <property type="entry name" value="Ribosomal_L30"/>
    <property type="match status" value="1"/>
</dbReference>
<protein>
    <recommendedName>
        <fullName evidence="5">Large ribosomal subunit protein uL30</fullName>
    </recommendedName>
</protein>
<dbReference type="GO" id="GO:0022625">
    <property type="term" value="C:cytosolic large ribosomal subunit"/>
    <property type="evidence" value="ECO:0007669"/>
    <property type="project" value="TreeGrafter"/>
</dbReference>
<comment type="subunit">
    <text evidence="2 5">Part of the 50S ribosomal subunit.</text>
</comment>
<dbReference type="InterPro" id="IPR036919">
    <property type="entry name" value="Ribo_uL30_ferredoxin-like_sf"/>
</dbReference>